<dbReference type="KEGG" id="phr:C6569_16815"/>
<feature type="transmembrane region" description="Helical" evidence="7">
    <location>
        <begin position="299"/>
        <end position="324"/>
    </location>
</feature>
<keyword evidence="6 7" id="KW-0472">Membrane</keyword>
<sequence length="334" mass="36284">MFDNPATWLPVAFAALMGLSILIYVILDGYDLGVGILIPIARPEERDRMIASIGPFWDANETWLVLSVGLLLVAFPVAHGIILSTLYLPVAVMLIALIMRGVAFEFRAKAEPVWKATWDRIFFAGSLLTALAQGYMLGLYVMGLDRSLSTVGFGAITAVCVAAGYTLMGATWLIIKTDGDLQRRAVRRARVALVVTMVGFAVISIATPLVSSRIFGRWFSMPEILYLSPLPVVAALLAAAVWVVLSNQPHGQDRFAWVPFAGSAGIFTLAFLGLAYSFYPFIVPDRLTIYAAASAPESLVIILVGALVVVPVIIAYSALSYWVFRGKATDLRYD</sequence>
<evidence type="ECO:0000256" key="3">
    <source>
        <dbReference type="ARBA" id="ARBA00022475"/>
    </source>
</evidence>
<evidence type="ECO:0000256" key="2">
    <source>
        <dbReference type="ARBA" id="ARBA00007543"/>
    </source>
</evidence>
<comment type="similarity">
    <text evidence="2">Belongs to the cytochrome ubiquinol oxidase subunit 2 family.</text>
</comment>
<feature type="transmembrane region" description="Helical" evidence="7">
    <location>
        <begin position="191"/>
        <end position="212"/>
    </location>
</feature>
<feature type="transmembrane region" description="Helical" evidence="7">
    <location>
        <begin position="12"/>
        <end position="41"/>
    </location>
</feature>
<evidence type="ECO:0000256" key="6">
    <source>
        <dbReference type="ARBA" id="ARBA00023136"/>
    </source>
</evidence>
<organism evidence="8 9">
    <name type="scientific">Phreatobacter cathodiphilus</name>
    <dbReference type="NCBI Taxonomy" id="1868589"/>
    <lineage>
        <taxon>Bacteria</taxon>
        <taxon>Pseudomonadati</taxon>
        <taxon>Pseudomonadota</taxon>
        <taxon>Alphaproteobacteria</taxon>
        <taxon>Hyphomicrobiales</taxon>
        <taxon>Phreatobacteraceae</taxon>
        <taxon>Phreatobacter</taxon>
    </lineage>
</organism>
<dbReference type="GO" id="GO:0005886">
    <property type="term" value="C:plasma membrane"/>
    <property type="evidence" value="ECO:0007669"/>
    <property type="project" value="UniProtKB-SubCell"/>
</dbReference>
<keyword evidence="5 7" id="KW-1133">Transmembrane helix</keyword>
<dbReference type="EMBL" id="CP027668">
    <property type="protein sequence ID" value="AVO46586.1"/>
    <property type="molecule type" value="Genomic_DNA"/>
</dbReference>
<dbReference type="GO" id="GO:0019646">
    <property type="term" value="P:aerobic electron transport chain"/>
    <property type="evidence" value="ECO:0007669"/>
    <property type="project" value="TreeGrafter"/>
</dbReference>
<evidence type="ECO:0000256" key="5">
    <source>
        <dbReference type="ARBA" id="ARBA00022989"/>
    </source>
</evidence>
<dbReference type="PANTHER" id="PTHR43141:SF2">
    <property type="entry name" value="BLR3729 PROTEIN"/>
    <property type="match status" value="1"/>
</dbReference>
<dbReference type="RefSeq" id="WP_106749956.1">
    <property type="nucleotide sequence ID" value="NZ_CP027668.1"/>
</dbReference>
<dbReference type="OrthoDB" id="9776710at2"/>
<evidence type="ECO:0000256" key="1">
    <source>
        <dbReference type="ARBA" id="ARBA00004651"/>
    </source>
</evidence>
<dbReference type="GO" id="GO:0016682">
    <property type="term" value="F:oxidoreductase activity, acting on diphenols and related substances as donors, oxygen as acceptor"/>
    <property type="evidence" value="ECO:0007669"/>
    <property type="project" value="TreeGrafter"/>
</dbReference>
<dbReference type="InterPro" id="IPR003317">
    <property type="entry name" value="Cyt-d_oxidase_su2"/>
</dbReference>
<reference evidence="8 9" key="1">
    <citation type="submission" date="2018-03" db="EMBL/GenBank/DDBJ databases">
        <title>Genome sequencing of Phreatobacter sp.</title>
        <authorList>
            <person name="Kim S.-J."/>
            <person name="Heo J."/>
            <person name="Kwon S.-W."/>
        </authorList>
    </citation>
    <scope>NUCLEOTIDE SEQUENCE [LARGE SCALE GENOMIC DNA]</scope>
    <source>
        <strain evidence="8 9">S-12</strain>
    </source>
</reference>
<keyword evidence="3" id="KW-1003">Cell membrane</keyword>
<feature type="transmembrane region" description="Helical" evidence="7">
    <location>
        <begin position="224"/>
        <end position="245"/>
    </location>
</feature>
<feature type="transmembrane region" description="Helical" evidence="7">
    <location>
        <begin position="257"/>
        <end position="279"/>
    </location>
</feature>
<protein>
    <submittedName>
        <fullName evidence="8">Cytochrome BD ubiquinol oxidase subunit II</fullName>
    </submittedName>
</protein>
<dbReference type="Pfam" id="PF02322">
    <property type="entry name" value="Cyt_bd_oxida_II"/>
    <property type="match status" value="1"/>
</dbReference>
<feature type="transmembrane region" description="Helical" evidence="7">
    <location>
        <begin position="120"/>
        <end position="141"/>
    </location>
</feature>
<gene>
    <name evidence="8" type="ORF">C6569_16815</name>
</gene>
<keyword evidence="9" id="KW-1185">Reference proteome</keyword>
<evidence type="ECO:0000313" key="8">
    <source>
        <dbReference type="EMBL" id="AVO46586.1"/>
    </source>
</evidence>
<evidence type="ECO:0000256" key="4">
    <source>
        <dbReference type="ARBA" id="ARBA00022692"/>
    </source>
</evidence>
<proteinExistence type="inferred from homology"/>
<accession>A0A2S0NEX4</accession>
<dbReference type="PANTHER" id="PTHR43141">
    <property type="entry name" value="CYTOCHROME BD2 SUBUNIT II"/>
    <property type="match status" value="1"/>
</dbReference>
<feature type="transmembrane region" description="Helical" evidence="7">
    <location>
        <begin position="153"/>
        <end position="175"/>
    </location>
</feature>
<dbReference type="Proteomes" id="UP000237889">
    <property type="component" value="Chromosome"/>
</dbReference>
<dbReference type="AlphaFoldDB" id="A0A2S0NEX4"/>
<feature type="transmembrane region" description="Helical" evidence="7">
    <location>
        <begin position="88"/>
        <end position="108"/>
    </location>
</feature>
<keyword evidence="4 7" id="KW-0812">Transmembrane</keyword>
<evidence type="ECO:0000313" key="9">
    <source>
        <dbReference type="Proteomes" id="UP000237889"/>
    </source>
</evidence>
<feature type="transmembrane region" description="Helical" evidence="7">
    <location>
        <begin position="62"/>
        <end position="82"/>
    </location>
</feature>
<dbReference type="GO" id="GO:0009055">
    <property type="term" value="F:electron transfer activity"/>
    <property type="evidence" value="ECO:0007669"/>
    <property type="project" value="TreeGrafter"/>
</dbReference>
<dbReference type="GO" id="GO:0070069">
    <property type="term" value="C:cytochrome complex"/>
    <property type="evidence" value="ECO:0007669"/>
    <property type="project" value="TreeGrafter"/>
</dbReference>
<name>A0A2S0NEX4_9HYPH</name>
<comment type="subcellular location">
    <subcellularLocation>
        <location evidence="1">Cell membrane</location>
        <topology evidence="1">Multi-pass membrane protein</topology>
    </subcellularLocation>
</comment>
<evidence type="ECO:0000256" key="7">
    <source>
        <dbReference type="SAM" id="Phobius"/>
    </source>
</evidence>